<reference evidence="2" key="1">
    <citation type="submission" date="2014-09" db="EMBL/GenBank/DDBJ databases">
        <authorList>
            <person name="Mudge J."/>
            <person name="Ramaraj T."/>
            <person name="Lindquist I.E."/>
            <person name="Bharti A.K."/>
            <person name="Sundararajan A."/>
            <person name="Cameron C.T."/>
            <person name="Woodward J.E."/>
            <person name="May G.D."/>
            <person name="Brubaker C."/>
            <person name="Broadhvest J."/>
            <person name="Wilkins T.A."/>
        </authorList>
    </citation>
    <scope>NUCLEOTIDE SEQUENCE</scope>
    <source>
        <strain evidence="2">cv. AKA8401</strain>
    </source>
</reference>
<evidence type="ECO:0000313" key="1">
    <source>
        <dbReference type="EMBL" id="KHG00041.1"/>
    </source>
</evidence>
<sequence>MSSIQRLMIDELINSMFSITLIISHIYPIEFLEILIDFQRYTFSVQFWVRQFIFMCAYFHFREHTPANLILTAGLPVQAKSPAMTITLISLDLNYQSRLNSDPNSRITHLG</sequence>
<accession>A0A0B0MM74</accession>
<comment type="caution">
    <text evidence="1">The sequence shown here is derived from an EMBL/GenBank/DDBJ whole genome shotgun (WGS) entry which is preliminary data.</text>
</comment>
<organism evidence="1 2">
    <name type="scientific">Gossypium arboreum</name>
    <name type="common">Tree cotton</name>
    <name type="synonym">Gossypium nanking</name>
    <dbReference type="NCBI Taxonomy" id="29729"/>
    <lineage>
        <taxon>Eukaryota</taxon>
        <taxon>Viridiplantae</taxon>
        <taxon>Streptophyta</taxon>
        <taxon>Embryophyta</taxon>
        <taxon>Tracheophyta</taxon>
        <taxon>Spermatophyta</taxon>
        <taxon>Magnoliopsida</taxon>
        <taxon>eudicotyledons</taxon>
        <taxon>Gunneridae</taxon>
        <taxon>Pentapetalae</taxon>
        <taxon>rosids</taxon>
        <taxon>malvids</taxon>
        <taxon>Malvales</taxon>
        <taxon>Malvaceae</taxon>
        <taxon>Malvoideae</taxon>
        <taxon>Gossypium</taxon>
    </lineage>
</organism>
<dbReference type="AlphaFoldDB" id="A0A0B0MM74"/>
<gene>
    <name evidence="1" type="ORF">F383_38794</name>
</gene>
<dbReference type="EMBL" id="JRRC01109035">
    <property type="protein sequence ID" value="KHG00041.1"/>
    <property type="molecule type" value="Genomic_DNA"/>
</dbReference>
<protein>
    <submittedName>
        <fullName evidence="1">Putative ORF60</fullName>
    </submittedName>
</protein>
<evidence type="ECO:0000313" key="2">
    <source>
        <dbReference type="Proteomes" id="UP000032142"/>
    </source>
</evidence>
<keyword evidence="2" id="KW-1185">Reference proteome</keyword>
<dbReference type="Proteomes" id="UP000032142">
    <property type="component" value="Unassembled WGS sequence"/>
</dbReference>
<name>A0A0B0MM74_GOSAR</name>
<proteinExistence type="predicted"/>